<keyword evidence="2" id="KW-1185">Reference proteome</keyword>
<sequence length="78" mass="9085">MSIVTHLFKFLPKKQLHLTSWTLTLLKMECLGHNPSCQALLQNWGRQRLKSPLKYSKKCLVLFRNKVNLLFVSSSLLD</sequence>
<organism evidence="1 2">
    <name type="scientific">Schistosoma mattheei</name>
    <dbReference type="NCBI Taxonomy" id="31246"/>
    <lineage>
        <taxon>Eukaryota</taxon>
        <taxon>Metazoa</taxon>
        <taxon>Spiralia</taxon>
        <taxon>Lophotrochozoa</taxon>
        <taxon>Platyhelminthes</taxon>
        <taxon>Trematoda</taxon>
        <taxon>Digenea</taxon>
        <taxon>Strigeidida</taxon>
        <taxon>Schistosomatoidea</taxon>
        <taxon>Schistosomatidae</taxon>
        <taxon>Schistosoma</taxon>
    </lineage>
</organism>
<dbReference type="EMBL" id="UZAL01045291">
    <property type="protein sequence ID" value="VDP83309.1"/>
    <property type="molecule type" value="Genomic_DNA"/>
</dbReference>
<reference evidence="1 2" key="1">
    <citation type="submission" date="2018-11" db="EMBL/GenBank/DDBJ databases">
        <authorList>
            <consortium name="Pathogen Informatics"/>
        </authorList>
    </citation>
    <scope>NUCLEOTIDE SEQUENCE [LARGE SCALE GENOMIC DNA]</scope>
    <source>
        <strain>Denwood</strain>
        <strain evidence="2">Zambia</strain>
    </source>
</reference>
<proteinExistence type="predicted"/>
<gene>
    <name evidence="1" type="ORF">SMTD_LOCUS20761</name>
</gene>
<evidence type="ECO:0000313" key="1">
    <source>
        <dbReference type="EMBL" id="VDP83309.1"/>
    </source>
</evidence>
<name>A0A3P8KRT6_9TREM</name>
<dbReference type="AlphaFoldDB" id="A0A3P8KRT6"/>
<protein>
    <submittedName>
        <fullName evidence="1">Uncharacterized protein</fullName>
    </submittedName>
</protein>
<dbReference type="Proteomes" id="UP000269396">
    <property type="component" value="Unassembled WGS sequence"/>
</dbReference>
<accession>A0A3P8KRT6</accession>
<evidence type="ECO:0000313" key="2">
    <source>
        <dbReference type="Proteomes" id="UP000269396"/>
    </source>
</evidence>